<evidence type="ECO:0000313" key="10">
    <source>
        <dbReference type="Proteomes" id="UP000199475"/>
    </source>
</evidence>
<evidence type="ECO:0000256" key="1">
    <source>
        <dbReference type="ARBA" id="ARBA00004651"/>
    </source>
</evidence>
<dbReference type="RefSeq" id="WP_093248683.1">
    <property type="nucleotide sequence ID" value="NZ_FNGP01000001.1"/>
</dbReference>
<name>A0A1G9HVG5_9ACTN</name>
<evidence type="ECO:0000256" key="5">
    <source>
        <dbReference type="ARBA" id="ARBA00022989"/>
    </source>
</evidence>
<feature type="transmembrane region" description="Helical" evidence="8">
    <location>
        <begin position="184"/>
        <end position="204"/>
    </location>
</feature>
<feature type="transmembrane region" description="Helical" evidence="8">
    <location>
        <begin position="87"/>
        <end position="119"/>
    </location>
</feature>
<dbReference type="GO" id="GO:0016758">
    <property type="term" value="F:hexosyltransferase activity"/>
    <property type="evidence" value="ECO:0007669"/>
    <property type="project" value="InterPro"/>
</dbReference>
<keyword evidence="6 8" id="KW-0472">Membrane</keyword>
<evidence type="ECO:0000256" key="6">
    <source>
        <dbReference type="ARBA" id="ARBA00023136"/>
    </source>
</evidence>
<dbReference type="Pfam" id="PF09594">
    <property type="entry name" value="GT87"/>
    <property type="match status" value="1"/>
</dbReference>
<dbReference type="GO" id="GO:0005886">
    <property type="term" value="C:plasma membrane"/>
    <property type="evidence" value="ECO:0007669"/>
    <property type="project" value="UniProtKB-SubCell"/>
</dbReference>
<dbReference type="InterPro" id="IPR018584">
    <property type="entry name" value="GT87"/>
</dbReference>
<reference evidence="9 10" key="1">
    <citation type="submission" date="2016-10" db="EMBL/GenBank/DDBJ databases">
        <authorList>
            <person name="de Groot N.N."/>
        </authorList>
    </citation>
    <scope>NUCLEOTIDE SEQUENCE [LARGE SCALE GENOMIC DNA]</scope>
    <source>
        <strain evidence="9 10">CGMCC 1.9159</strain>
    </source>
</reference>
<accession>A0A1G9HVG5</accession>
<dbReference type="Proteomes" id="UP000199475">
    <property type="component" value="Unassembled WGS sequence"/>
</dbReference>
<feature type="transmembrane region" description="Helical" evidence="8">
    <location>
        <begin position="373"/>
        <end position="395"/>
    </location>
</feature>
<dbReference type="STRING" id="686624.SAMN04488242_0532"/>
<feature type="transmembrane region" description="Helical" evidence="8">
    <location>
        <begin position="333"/>
        <end position="353"/>
    </location>
</feature>
<keyword evidence="3 9" id="KW-0808">Transferase</keyword>
<evidence type="ECO:0000256" key="7">
    <source>
        <dbReference type="ARBA" id="ARBA00024033"/>
    </source>
</evidence>
<evidence type="ECO:0000313" key="9">
    <source>
        <dbReference type="EMBL" id="SDL16553.1"/>
    </source>
</evidence>
<keyword evidence="4 8" id="KW-0812">Transmembrane</keyword>
<evidence type="ECO:0000256" key="2">
    <source>
        <dbReference type="ARBA" id="ARBA00022475"/>
    </source>
</evidence>
<feature type="transmembrane region" description="Helical" evidence="8">
    <location>
        <begin position="299"/>
        <end position="321"/>
    </location>
</feature>
<feature type="transmembrane region" description="Helical" evidence="8">
    <location>
        <begin position="210"/>
        <end position="228"/>
    </location>
</feature>
<dbReference type="AlphaFoldDB" id="A0A1G9HVG5"/>
<comment type="similarity">
    <text evidence="7">Belongs to the glycosyltransferase 87 family.</text>
</comment>
<gene>
    <name evidence="9" type="ORF">SAMN04488242_0532</name>
</gene>
<feature type="transmembrane region" description="Helical" evidence="8">
    <location>
        <begin position="20"/>
        <end position="40"/>
    </location>
</feature>
<feature type="transmembrane region" description="Helical" evidence="8">
    <location>
        <begin position="273"/>
        <end position="293"/>
    </location>
</feature>
<keyword evidence="2" id="KW-1003">Cell membrane</keyword>
<organism evidence="9 10">
    <name type="scientific">Tessaracoccus oleiagri</name>
    <dbReference type="NCBI Taxonomy" id="686624"/>
    <lineage>
        <taxon>Bacteria</taxon>
        <taxon>Bacillati</taxon>
        <taxon>Actinomycetota</taxon>
        <taxon>Actinomycetes</taxon>
        <taxon>Propionibacteriales</taxon>
        <taxon>Propionibacteriaceae</taxon>
        <taxon>Tessaracoccus</taxon>
    </lineage>
</organism>
<keyword evidence="5 8" id="KW-1133">Transmembrane helix</keyword>
<evidence type="ECO:0000256" key="4">
    <source>
        <dbReference type="ARBA" id="ARBA00022692"/>
    </source>
</evidence>
<dbReference type="EMBL" id="FNGP01000001">
    <property type="protein sequence ID" value="SDL16553.1"/>
    <property type="molecule type" value="Genomic_DNA"/>
</dbReference>
<comment type="subcellular location">
    <subcellularLocation>
        <location evidence="1">Cell membrane</location>
        <topology evidence="1">Multi-pass membrane protein</topology>
    </subcellularLocation>
</comment>
<evidence type="ECO:0000256" key="8">
    <source>
        <dbReference type="SAM" id="Phobius"/>
    </source>
</evidence>
<evidence type="ECO:0000256" key="3">
    <source>
        <dbReference type="ARBA" id="ARBA00022679"/>
    </source>
</evidence>
<dbReference type="OrthoDB" id="9774600at2"/>
<keyword evidence="10" id="KW-1185">Reference proteome</keyword>
<sequence length="419" mass="46498">MTSSLRRAADWYLRTRWAQWLAVAAVVAAAALLTLGRPWLHDDLNPYRIDVDVYRLGGRMILEGRSLYGAIPATEIGAELPFTYPPIAALFFAVFAVMPLGWASFLLSLATVAAIVAVVHLVLREMTDLRGARSWAATAGASAVLLWLDPVKQTVDFGQVNSLLMLLVVVDVLLGRGRWWRGSLIGLAIAIKLTPAVFLAFFLVRRDWRALAVTLASFAAWTGIGFAVRWSDSIQYWSDTLGDTDRIGQAGYASNQSWNGFIHRVLGDDVSSLWWVLGCAVVGLFVLALIHRLDDDEAAGMTVMGLYALFASPVSWSHHWVWMVPMVLVVARLALRGGGWAPYVWLAAAAVTLFDGPQWREPYEGEAAYHWPWWQQILGTSWLWLLLAGYALLWFRADGERRPALDRPVPDWPNGPNGA</sequence>
<proteinExistence type="inferred from homology"/>
<protein>
    <submittedName>
        <fullName evidence="9">Alpha-1,2-mannosyltransferase</fullName>
    </submittedName>
</protein>
<keyword evidence="9" id="KW-0328">Glycosyltransferase</keyword>